<proteinExistence type="predicted"/>
<dbReference type="AlphaFoldDB" id="A0A6B1DSG6"/>
<accession>A0A6B1DSG6</accession>
<comment type="caution">
    <text evidence="1">The sequence shown here is derived from an EMBL/GenBank/DDBJ whole genome shotgun (WGS) entry which is preliminary data.</text>
</comment>
<gene>
    <name evidence="1" type="ORF">F4Y08_07445</name>
</gene>
<evidence type="ECO:0000313" key="1">
    <source>
        <dbReference type="EMBL" id="MYD90161.1"/>
    </source>
</evidence>
<protein>
    <submittedName>
        <fullName evidence="1">Uncharacterized protein</fullName>
    </submittedName>
</protein>
<organism evidence="1">
    <name type="scientific">Caldilineaceae bacterium SB0662_bin_9</name>
    <dbReference type="NCBI Taxonomy" id="2605258"/>
    <lineage>
        <taxon>Bacteria</taxon>
        <taxon>Bacillati</taxon>
        <taxon>Chloroflexota</taxon>
        <taxon>Caldilineae</taxon>
        <taxon>Caldilineales</taxon>
        <taxon>Caldilineaceae</taxon>
    </lineage>
</organism>
<reference evidence="1" key="1">
    <citation type="submission" date="2019-09" db="EMBL/GenBank/DDBJ databases">
        <title>Characterisation of the sponge microbiome using genome-centric metagenomics.</title>
        <authorList>
            <person name="Engelberts J.P."/>
            <person name="Robbins S.J."/>
            <person name="De Goeij J.M."/>
            <person name="Aranda M."/>
            <person name="Bell S.C."/>
            <person name="Webster N.S."/>
        </authorList>
    </citation>
    <scope>NUCLEOTIDE SEQUENCE</scope>
    <source>
        <strain evidence="1">SB0662_bin_9</strain>
    </source>
</reference>
<dbReference type="EMBL" id="VXPY01000051">
    <property type="protein sequence ID" value="MYD90161.1"/>
    <property type="molecule type" value="Genomic_DNA"/>
</dbReference>
<sequence length="219" mass="23936">MRDPQHRGRATAAVVTCLLLTVLAAWHLELDRFLPARLALWGERPQSRAVASVGTAEARITIELSDRSHNWSWNWTEPDCLEALAAWARTRNVRRLALDLTDPDRHPSGLPVRSIYPEQHPESAAAGAWCEPQRSGNPSAALACTVGVLAGRHPLHVTVAVAGSLYQGLALVRDPGAFTRPTMQRWNWARLGPVVIPADGPHGWDTACPHLTPDRGQAS</sequence>
<name>A0A6B1DSG6_9CHLR</name>